<reference evidence="1" key="2">
    <citation type="journal article" date="2015" name="Fish Shellfish Immunol.">
        <title>Early steps in the European eel (Anguilla anguilla)-Vibrio vulnificus interaction in the gills: Role of the RtxA13 toxin.</title>
        <authorList>
            <person name="Callol A."/>
            <person name="Pajuelo D."/>
            <person name="Ebbesson L."/>
            <person name="Teles M."/>
            <person name="MacKenzie S."/>
            <person name="Amaro C."/>
        </authorList>
    </citation>
    <scope>NUCLEOTIDE SEQUENCE</scope>
</reference>
<accession>A0A0E9RMB2</accession>
<dbReference type="EMBL" id="GBXM01078311">
    <property type="protein sequence ID" value="JAH30266.1"/>
    <property type="molecule type" value="Transcribed_RNA"/>
</dbReference>
<evidence type="ECO:0000313" key="1">
    <source>
        <dbReference type="EMBL" id="JAH30266.1"/>
    </source>
</evidence>
<organism evidence="1">
    <name type="scientific">Anguilla anguilla</name>
    <name type="common">European freshwater eel</name>
    <name type="synonym">Muraena anguilla</name>
    <dbReference type="NCBI Taxonomy" id="7936"/>
    <lineage>
        <taxon>Eukaryota</taxon>
        <taxon>Metazoa</taxon>
        <taxon>Chordata</taxon>
        <taxon>Craniata</taxon>
        <taxon>Vertebrata</taxon>
        <taxon>Euteleostomi</taxon>
        <taxon>Actinopterygii</taxon>
        <taxon>Neopterygii</taxon>
        <taxon>Teleostei</taxon>
        <taxon>Anguilliformes</taxon>
        <taxon>Anguillidae</taxon>
        <taxon>Anguilla</taxon>
    </lineage>
</organism>
<dbReference type="EMBL" id="GBXM01081823">
    <property type="protein sequence ID" value="JAH26754.1"/>
    <property type="molecule type" value="Transcribed_RNA"/>
</dbReference>
<reference evidence="1" key="1">
    <citation type="submission" date="2014-11" db="EMBL/GenBank/DDBJ databases">
        <authorList>
            <person name="Amaro Gonzalez C."/>
        </authorList>
    </citation>
    <scope>NUCLEOTIDE SEQUENCE</scope>
</reference>
<dbReference type="AlphaFoldDB" id="A0A0E9RMB2"/>
<protein>
    <submittedName>
        <fullName evidence="1">Uncharacterized protein</fullName>
    </submittedName>
</protein>
<proteinExistence type="predicted"/>
<sequence>MLTVKHLGGQIQLQIPASVSYIWCWHR</sequence>
<name>A0A0E9RMB2_ANGAN</name>